<organism evidence="1">
    <name type="scientific">Myoviridae sp. ctRRy11</name>
    <dbReference type="NCBI Taxonomy" id="2826651"/>
    <lineage>
        <taxon>Viruses</taxon>
        <taxon>Duplodnaviria</taxon>
        <taxon>Heunggongvirae</taxon>
        <taxon>Uroviricota</taxon>
        <taxon>Caudoviricetes</taxon>
    </lineage>
</organism>
<dbReference type="EMBL" id="BK015012">
    <property type="protein sequence ID" value="DAD87049.1"/>
    <property type="molecule type" value="Genomic_DNA"/>
</dbReference>
<keyword evidence="1" id="KW-0238">DNA-binding</keyword>
<evidence type="ECO:0000313" key="1">
    <source>
        <dbReference type="EMBL" id="DAD87049.1"/>
    </source>
</evidence>
<name>A0A8S5MXK0_9CAUD</name>
<accession>A0A8S5MXK0</accession>
<dbReference type="InterPro" id="IPR009057">
    <property type="entry name" value="Homeodomain-like_sf"/>
</dbReference>
<reference evidence="1" key="1">
    <citation type="journal article" date="2021" name="Proc. Natl. Acad. Sci. U.S.A.">
        <title>A Catalog of Tens of Thousands of Viruses from Human Metagenomes Reveals Hidden Associations with Chronic Diseases.</title>
        <authorList>
            <person name="Tisza M.J."/>
            <person name="Buck C.B."/>
        </authorList>
    </citation>
    <scope>NUCLEOTIDE SEQUENCE</scope>
    <source>
        <strain evidence="1">CtRRy11</strain>
    </source>
</reference>
<dbReference type="GO" id="GO:0003677">
    <property type="term" value="F:DNA binding"/>
    <property type="evidence" value="ECO:0007669"/>
    <property type="project" value="UniProtKB-KW"/>
</dbReference>
<protein>
    <submittedName>
        <fullName evidence="1">Brinker DNA-binding domain protein</fullName>
    </submittedName>
</protein>
<sequence length="167" mass="18903">MKGQKYNDDIKEKAIAMLTVNNSVSYVAKKLELPRSTVKTWKIQFDKKAEANGEDNIAKLRQKKKEGFINDAWVIIDTGTQILSRRLKRALESEDKLDALEKEIMSLPNTELSTERKKALARQLASIKVEDIGKLTVALATLYDKQALANGEATSREEQILKGFEDY</sequence>
<dbReference type="SUPFAM" id="SSF46689">
    <property type="entry name" value="Homeodomain-like"/>
    <property type="match status" value="1"/>
</dbReference>
<proteinExistence type="predicted"/>